<dbReference type="OrthoDB" id="176168at2"/>
<proteinExistence type="predicted"/>
<feature type="chain" id="PRO_5020468966" evidence="1">
    <location>
        <begin position="23"/>
        <end position="476"/>
    </location>
</feature>
<protein>
    <submittedName>
        <fullName evidence="3">DUF1080 domain-containing protein</fullName>
    </submittedName>
</protein>
<reference evidence="3 4" key="1">
    <citation type="submission" date="2019-01" db="EMBL/GenBank/DDBJ databases">
        <title>Lacunisphaera sp. strain TWA-58.</title>
        <authorList>
            <person name="Chen W.-M."/>
        </authorList>
    </citation>
    <scope>NUCLEOTIDE SEQUENCE [LARGE SCALE GENOMIC DNA]</scope>
    <source>
        <strain evidence="3 4">TWA-58</strain>
    </source>
</reference>
<evidence type="ECO:0000313" key="3">
    <source>
        <dbReference type="EMBL" id="RXK55952.1"/>
    </source>
</evidence>
<dbReference type="Pfam" id="PF06439">
    <property type="entry name" value="3keto-disac_hyd"/>
    <property type="match status" value="2"/>
</dbReference>
<dbReference type="GO" id="GO:0016787">
    <property type="term" value="F:hydrolase activity"/>
    <property type="evidence" value="ECO:0007669"/>
    <property type="project" value="InterPro"/>
</dbReference>
<sequence length="476" mass="52113">MHHKSIINSALFTCALSLVCQAQTPVPLFNGRDLSGWVQRGGKATYAIEGNEIVGTSVLDTGNTFLCTAQNYGDFILEYEFKVDPKLNSGVQIRSEVFDEAKTVEWQGRTIQIPAKRVHGYQIEIDPDVKRQRMWSAGIFDEARRAWLVPDDGQTGPNGRAFSERGRKIFKPNDWNHVRVEAVGDSISTWLNGTPCAELKDSMTSHGFIALQVHGIGKDVEKNGTQVRWRNLTITEVKAPAKSAANTLTPEEIAAGWRLLWDGQTTTGWRSAKGEEFPAHGWLIQDGQLNVLDSGGKEAVGGGDIITRETFTEFELLVDFKLTPGANSGIKYFVQPGLAAITATGAKAAVGSAIGLEFQILDDALHPDAKLGRDGNRTVSSLYDLIPASASKQPNAIGEWNTARVLVRGNHVEHWLNDTKVVEYERDSPAFRAAVAASKYKNIPGFGEWPSGHILLQEHGDAVSFRNVKVRAIVGP</sequence>
<evidence type="ECO:0000256" key="1">
    <source>
        <dbReference type="SAM" id="SignalP"/>
    </source>
</evidence>
<gene>
    <name evidence="3" type="ORF">ESB00_08755</name>
</gene>
<dbReference type="Proteomes" id="UP000290218">
    <property type="component" value="Unassembled WGS sequence"/>
</dbReference>
<organism evidence="3 4">
    <name type="scientific">Oleiharenicola lentus</name>
    <dbReference type="NCBI Taxonomy" id="2508720"/>
    <lineage>
        <taxon>Bacteria</taxon>
        <taxon>Pseudomonadati</taxon>
        <taxon>Verrucomicrobiota</taxon>
        <taxon>Opitutia</taxon>
        <taxon>Opitutales</taxon>
        <taxon>Opitutaceae</taxon>
        <taxon>Oleiharenicola</taxon>
    </lineage>
</organism>
<dbReference type="RefSeq" id="WP_129047319.1">
    <property type="nucleotide sequence ID" value="NZ_SDHX01000001.1"/>
</dbReference>
<comment type="caution">
    <text evidence="3">The sequence shown here is derived from an EMBL/GenBank/DDBJ whole genome shotgun (WGS) entry which is preliminary data.</text>
</comment>
<feature type="signal peptide" evidence="1">
    <location>
        <begin position="1"/>
        <end position="22"/>
    </location>
</feature>
<accession>A0A4Q1CAQ7</accession>
<keyword evidence="4" id="KW-1185">Reference proteome</keyword>
<evidence type="ECO:0000313" key="4">
    <source>
        <dbReference type="Proteomes" id="UP000290218"/>
    </source>
</evidence>
<evidence type="ECO:0000259" key="2">
    <source>
        <dbReference type="Pfam" id="PF06439"/>
    </source>
</evidence>
<keyword evidence="1" id="KW-0732">Signal</keyword>
<dbReference type="EMBL" id="SDHX01000001">
    <property type="protein sequence ID" value="RXK55952.1"/>
    <property type="molecule type" value="Genomic_DNA"/>
</dbReference>
<dbReference type="Gene3D" id="2.60.120.560">
    <property type="entry name" value="Exo-inulinase, domain 1"/>
    <property type="match status" value="2"/>
</dbReference>
<feature type="domain" description="3-keto-alpha-glucoside-1,2-lyase/3-keto-2-hydroxy-glucal hydratase" evidence="2">
    <location>
        <begin position="26"/>
        <end position="235"/>
    </location>
</feature>
<feature type="domain" description="3-keto-alpha-glucoside-1,2-lyase/3-keto-2-hydroxy-glucal hydratase" evidence="2">
    <location>
        <begin position="256"/>
        <end position="471"/>
    </location>
</feature>
<dbReference type="InterPro" id="IPR010496">
    <property type="entry name" value="AL/BT2_dom"/>
</dbReference>
<name>A0A4Q1CAQ7_9BACT</name>
<dbReference type="AlphaFoldDB" id="A0A4Q1CAQ7"/>